<reference evidence="1 2" key="1">
    <citation type="submission" date="2024-08" db="EMBL/GenBank/DDBJ databases">
        <title>Insights into the chromosomal genome structure of Flemingia macrophylla.</title>
        <authorList>
            <person name="Ding Y."/>
            <person name="Zhao Y."/>
            <person name="Bi W."/>
            <person name="Wu M."/>
            <person name="Zhao G."/>
            <person name="Gong Y."/>
            <person name="Li W."/>
            <person name="Zhang P."/>
        </authorList>
    </citation>
    <scope>NUCLEOTIDE SEQUENCE [LARGE SCALE GENOMIC DNA]</scope>
    <source>
        <strain evidence="1">DYQJB</strain>
        <tissue evidence="1">Leaf</tissue>
    </source>
</reference>
<sequence length="90" mass="9975">MELPIAMLACARIGAVIRSSCPEIADCKPKVVITCKAVKRPPKAIHLKDIVDAAINDSTQNGVSIDVCVVYENPRAMKRVDTKWKERRDI</sequence>
<dbReference type="EMBL" id="JBGMDY010000010">
    <property type="protein sequence ID" value="KAL2319891.1"/>
    <property type="molecule type" value="Genomic_DNA"/>
</dbReference>
<dbReference type="Gene3D" id="3.40.50.12780">
    <property type="entry name" value="N-terminal domain of ligase-like"/>
    <property type="match status" value="1"/>
</dbReference>
<dbReference type="PANTHER" id="PTHR24095:SF14">
    <property type="entry name" value="ACETYL-COENZYME A SYNTHETASE 1"/>
    <property type="match status" value="1"/>
</dbReference>
<accession>A0ABD1L8S9</accession>
<dbReference type="SUPFAM" id="SSF56801">
    <property type="entry name" value="Acetyl-CoA synthetase-like"/>
    <property type="match status" value="1"/>
</dbReference>
<dbReference type="InterPro" id="IPR042099">
    <property type="entry name" value="ANL_N_sf"/>
</dbReference>
<evidence type="ECO:0000313" key="2">
    <source>
        <dbReference type="Proteomes" id="UP001603857"/>
    </source>
</evidence>
<dbReference type="AlphaFoldDB" id="A0ABD1L8S9"/>
<dbReference type="Proteomes" id="UP001603857">
    <property type="component" value="Unassembled WGS sequence"/>
</dbReference>
<proteinExistence type="predicted"/>
<comment type="caution">
    <text evidence="1">The sequence shown here is derived from an EMBL/GenBank/DDBJ whole genome shotgun (WGS) entry which is preliminary data.</text>
</comment>
<dbReference type="PANTHER" id="PTHR24095">
    <property type="entry name" value="ACETYL-COENZYME A SYNTHETASE"/>
    <property type="match status" value="1"/>
</dbReference>
<name>A0ABD1L8S9_9FABA</name>
<gene>
    <name evidence="1" type="ORF">Fmac_028860</name>
</gene>
<organism evidence="1 2">
    <name type="scientific">Flemingia macrophylla</name>
    <dbReference type="NCBI Taxonomy" id="520843"/>
    <lineage>
        <taxon>Eukaryota</taxon>
        <taxon>Viridiplantae</taxon>
        <taxon>Streptophyta</taxon>
        <taxon>Embryophyta</taxon>
        <taxon>Tracheophyta</taxon>
        <taxon>Spermatophyta</taxon>
        <taxon>Magnoliopsida</taxon>
        <taxon>eudicotyledons</taxon>
        <taxon>Gunneridae</taxon>
        <taxon>Pentapetalae</taxon>
        <taxon>rosids</taxon>
        <taxon>fabids</taxon>
        <taxon>Fabales</taxon>
        <taxon>Fabaceae</taxon>
        <taxon>Papilionoideae</taxon>
        <taxon>50 kb inversion clade</taxon>
        <taxon>NPAAA clade</taxon>
        <taxon>indigoferoid/millettioid clade</taxon>
        <taxon>Phaseoleae</taxon>
        <taxon>Flemingia</taxon>
    </lineage>
</organism>
<keyword evidence="2" id="KW-1185">Reference proteome</keyword>
<evidence type="ECO:0000313" key="1">
    <source>
        <dbReference type="EMBL" id="KAL2319891.1"/>
    </source>
</evidence>
<protein>
    <submittedName>
        <fullName evidence="1">Uncharacterized protein</fullName>
    </submittedName>
</protein>